<dbReference type="AlphaFoldDB" id="A0A2Z3LED8"/>
<keyword evidence="1" id="KW-0677">Repeat</keyword>
<organism evidence="5 6">
    <name type="scientific">Candidatus Cardinium hertigii</name>
    <dbReference type="NCBI Taxonomy" id="247481"/>
    <lineage>
        <taxon>Bacteria</taxon>
        <taxon>Pseudomonadati</taxon>
        <taxon>Bacteroidota</taxon>
        <taxon>Cytophagia</taxon>
        <taxon>Cytophagales</taxon>
        <taxon>Amoebophilaceae</taxon>
        <taxon>Candidatus Cardinium</taxon>
    </lineage>
</organism>
<feature type="chain" id="PRO_5016436945" evidence="4">
    <location>
        <begin position="22"/>
        <end position="431"/>
    </location>
</feature>
<evidence type="ECO:0000256" key="4">
    <source>
        <dbReference type="SAM" id="SignalP"/>
    </source>
</evidence>
<dbReference type="KEGG" id="cher:DK880_00777"/>
<feature type="signal peptide" evidence="4">
    <location>
        <begin position="1"/>
        <end position="21"/>
    </location>
</feature>
<keyword evidence="6" id="KW-1185">Reference proteome</keyword>
<evidence type="ECO:0000256" key="3">
    <source>
        <dbReference type="PROSITE-ProRule" id="PRU00023"/>
    </source>
</evidence>
<dbReference type="Gene3D" id="1.25.40.20">
    <property type="entry name" value="Ankyrin repeat-containing domain"/>
    <property type="match status" value="2"/>
</dbReference>
<dbReference type="PANTHER" id="PTHR24198">
    <property type="entry name" value="ANKYRIN REPEAT AND PROTEIN KINASE DOMAIN-CONTAINING PROTEIN"/>
    <property type="match status" value="1"/>
</dbReference>
<dbReference type="PROSITE" id="PS50088">
    <property type="entry name" value="ANK_REPEAT"/>
    <property type="match status" value="1"/>
</dbReference>
<dbReference type="InterPro" id="IPR036770">
    <property type="entry name" value="Ankyrin_rpt-contain_sf"/>
</dbReference>
<dbReference type="PANTHER" id="PTHR24198:SF165">
    <property type="entry name" value="ANKYRIN REPEAT-CONTAINING PROTEIN-RELATED"/>
    <property type="match status" value="1"/>
</dbReference>
<name>A0A2Z3LED8_9BACT</name>
<evidence type="ECO:0000256" key="2">
    <source>
        <dbReference type="ARBA" id="ARBA00023043"/>
    </source>
</evidence>
<dbReference type="InterPro" id="IPR002110">
    <property type="entry name" value="Ankyrin_rpt"/>
</dbReference>
<dbReference type="OrthoDB" id="5657095at2"/>
<dbReference type="Pfam" id="PF12796">
    <property type="entry name" value="Ank_2"/>
    <property type="match status" value="2"/>
</dbReference>
<dbReference type="EMBL" id="CP029619">
    <property type="protein sequence ID" value="AWN82086.1"/>
    <property type="molecule type" value="Genomic_DNA"/>
</dbReference>
<evidence type="ECO:0000313" key="6">
    <source>
        <dbReference type="Proteomes" id="UP000245872"/>
    </source>
</evidence>
<reference evidence="5 6" key="1">
    <citation type="submission" date="2018-05" db="EMBL/GenBank/DDBJ databases">
        <title>Candidatus Cardinium hertigii Genome Assembly.</title>
        <authorList>
            <person name="Showmaker K.C."/>
            <person name="Walden K.O."/>
            <person name="Fields C.J."/>
            <person name="Lambert K.N."/>
            <person name="Hudson M.E."/>
        </authorList>
    </citation>
    <scope>NUCLEOTIDE SEQUENCE [LARGE SCALE GENOMIC DNA]</scope>
    <source>
        <strain evidence="6">cHgTN10</strain>
    </source>
</reference>
<proteinExistence type="predicted"/>
<feature type="repeat" description="ANK" evidence="3">
    <location>
        <begin position="103"/>
        <end position="135"/>
    </location>
</feature>
<sequence precursor="true">MKSAKAILAKPLLLGCLSLMLTGCNKKEATINIMPKQGPSDMTALGSAIEQTNKLLLDLNTELATKYYKEPTHESLMMQFNQILRIPDYAHIITDGFNGQDPDGMTALGKAAKAGDRKLVHWLLKCGAKADTVDRAGYGAIDYAIRNLNKDIIKLLLNSNHTLKIRLNPSDKMIALRNAIKENSLGIVRYLVTNRAPIHITSQFLRRPLLLAAEQGDCDIINDLYGKVIELCNPATKNSLDSAHYWLINNASGDPIKSLSRPLFLAAEYGNCAIVKYLYEQEVNHDNNLDINKTTSPYGKAALCLAVEQGYIDIVKHLYEQETYDNGFNLLVLALAIKNGHLPIVNFLVEGKKINDLNKALRYTIHDLDNMESLKPYKEIDVYSQHPTGAFNIEERIFYLGTKKGGKLINLVDKQANDSVTKYLKKRRKTI</sequence>
<protein>
    <submittedName>
        <fullName evidence="5">Uncharacterized protein</fullName>
    </submittedName>
</protein>
<keyword evidence="2 3" id="KW-0040">ANK repeat</keyword>
<evidence type="ECO:0000256" key="1">
    <source>
        <dbReference type="ARBA" id="ARBA00022737"/>
    </source>
</evidence>
<dbReference type="RefSeq" id="WP_109997484.1">
    <property type="nucleotide sequence ID" value="NZ_CP029619.1"/>
</dbReference>
<dbReference type="Proteomes" id="UP000245872">
    <property type="component" value="Chromosome"/>
</dbReference>
<dbReference type="SMART" id="SM00248">
    <property type="entry name" value="ANK"/>
    <property type="match status" value="7"/>
</dbReference>
<keyword evidence="4" id="KW-0732">Signal</keyword>
<dbReference type="PROSITE" id="PS51257">
    <property type="entry name" value="PROKAR_LIPOPROTEIN"/>
    <property type="match status" value="1"/>
</dbReference>
<gene>
    <name evidence="5" type="ORF">DK880_00777</name>
</gene>
<accession>A0A2Z3LED8</accession>
<dbReference type="SUPFAM" id="SSF48403">
    <property type="entry name" value="Ankyrin repeat"/>
    <property type="match status" value="1"/>
</dbReference>
<dbReference type="PROSITE" id="PS50297">
    <property type="entry name" value="ANK_REP_REGION"/>
    <property type="match status" value="1"/>
</dbReference>
<evidence type="ECO:0000313" key="5">
    <source>
        <dbReference type="EMBL" id="AWN82086.1"/>
    </source>
</evidence>